<dbReference type="AlphaFoldDB" id="H8G3N8"/>
<evidence type="ECO:0000256" key="1">
    <source>
        <dbReference type="SAM" id="Phobius"/>
    </source>
</evidence>
<sequence>MGVPVAVAWCATAMFAALVRPCLARLVRLDYPALGAATRHADVAGLLMAVAMLAMVSPFGFPVPVAGWQALFVVTASFFLVAAVRGRAEQGGCRHGDLHHGVSALAMVYMLAAMPHGDTGHGVWPVMVDEGATGGYALPAVALAGALYFAVDAVLTARRMMRSRRAGTPEPEGVASRDGCRTVMSVGMAGMFAVGFVG</sequence>
<dbReference type="Proteomes" id="UP000004705">
    <property type="component" value="Chromosome"/>
</dbReference>
<keyword evidence="3" id="KW-1185">Reference proteome</keyword>
<feature type="transmembrane region" description="Helical" evidence="1">
    <location>
        <begin position="136"/>
        <end position="155"/>
    </location>
</feature>
<proteinExistence type="predicted"/>
<feature type="transmembrane region" description="Helical" evidence="1">
    <location>
        <begin position="6"/>
        <end position="23"/>
    </location>
</feature>
<name>H8G3N8_9PSEU</name>
<dbReference type="RefSeq" id="WP_005439489.1">
    <property type="nucleotide sequence ID" value="NZ_CM001466.1"/>
</dbReference>
<dbReference type="Pfam" id="PF17197">
    <property type="entry name" value="DUF5134"/>
    <property type="match status" value="1"/>
</dbReference>
<feature type="transmembrane region" description="Helical" evidence="1">
    <location>
        <begin position="43"/>
        <end position="61"/>
    </location>
</feature>
<evidence type="ECO:0000313" key="3">
    <source>
        <dbReference type="Proteomes" id="UP000004705"/>
    </source>
</evidence>
<keyword evidence="1" id="KW-0812">Transmembrane</keyword>
<dbReference type="EMBL" id="CM001466">
    <property type="protein sequence ID" value="EHY88096.1"/>
    <property type="molecule type" value="Genomic_DNA"/>
</dbReference>
<dbReference type="HOGENOM" id="CLU_1431829_0_0_11"/>
<evidence type="ECO:0008006" key="4">
    <source>
        <dbReference type="Google" id="ProtNLM"/>
    </source>
</evidence>
<organism evidence="2 3">
    <name type="scientific">Saccharomonospora azurea NA-128</name>
    <dbReference type="NCBI Taxonomy" id="882081"/>
    <lineage>
        <taxon>Bacteria</taxon>
        <taxon>Bacillati</taxon>
        <taxon>Actinomycetota</taxon>
        <taxon>Actinomycetes</taxon>
        <taxon>Pseudonocardiales</taxon>
        <taxon>Pseudonocardiaceae</taxon>
        <taxon>Saccharomonospora</taxon>
    </lineage>
</organism>
<dbReference type="OrthoDB" id="3635896at2"/>
<accession>H8G3N8</accession>
<feature type="transmembrane region" description="Helical" evidence="1">
    <location>
        <begin position="98"/>
        <end position="116"/>
    </location>
</feature>
<reference evidence="2 3" key="1">
    <citation type="journal article" date="2012" name="Stand. Genomic Sci.">
        <title>Genome sequence of the soil bacterium Saccharomonospora azurea type strain (NA-128(T)).</title>
        <authorList>
            <person name="Klenk H.P."/>
            <person name="Held B."/>
            <person name="Lucas S."/>
            <person name="Lapidus A."/>
            <person name="Copeland A."/>
            <person name="Hammon N."/>
            <person name="Pitluck S."/>
            <person name="Goodwin L.A."/>
            <person name="Han C."/>
            <person name="Tapia R."/>
            <person name="Brambilla E.M."/>
            <person name="Potter G."/>
            <person name="Land M."/>
            <person name="Ivanova N."/>
            <person name="Rohde M."/>
            <person name="Goker M."/>
            <person name="Detter J.C."/>
            <person name="Kyrpides N.C."/>
            <person name="Woyke T."/>
        </authorList>
    </citation>
    <scope>NUCLEOTIDE SEQUENCE [LARGE SCALE GENOMIC DNA]</scope>
    <source>
        <strain evidence="2 3">NA-128</strain>
    </source>
</reference>
<feature type="transmembrane region" description="Helical" evidence="1">
    <location>
        <begin position="67"/>
        <end position="86"/>
    </location>
</feature>
<dbReference type="InterPro" id="IPR033458">
    <property type="entry name" value="DUF5134"/>
</dbReference>
<evidence type="ECO:0000313" key="2">
    <source>
        <dbReference type="EMBL" id="EHY88096.1"/>
    </source>
</evidence>
<keyword evidence="1" id="KW-1133">Transmembrane helix</keyword>
<gene>
    <name evidence="2" type="ORF">SacazDRAFT_01160</name>
</gene>
<protein>
    <recommendedName>
        <fullName evidence="4">DUF5134 domain-containing protein</fullName>
    </recommendedName>
</protein>
<keyword evidence="1" id="KW-0472">Membrane</keyword>